<reference evidence="10 11" key="1">
    <citation type="journal article" date="2021" name="Nat. Commun.">
        <title>Incipient diploidization of the medicinal plant Perilla within 10,000 years.</title>
        <authorList>
            <person name="Zhang Y."/>
            <person name="Shen Q."/>
            <person name="Leng L."/>
            <person name="Zhang D."/>
            <person name="Chen S."/>
            <person name="Shi Y."/>
            <person name="Ning Z."/>
            <person name="Chen S."/>
        </authorList>
    </citation>
    <scope>NUCLEOTIDE SEQUENCE [LARGE SCALE GENOMIC DNA]</scope>
    <source>
        <strain evidence="11">cv. PC099</strain>
    </source>
</reference>
<name>A0AAD4IMC1_PERFH</name>
<evidence type="ECO:0000256" key="6">
    <source>
        <dbReference type="ARBA" id="ARBA00022679"/>
    </source>
</evidence>
<dbReference type="Proteomes" id="UP001190926">
    <property type="component" value="Unassembled WGS sequence"/>
</dbReference>
<protein>
    <recommendedName>
        <fullName evidence="4">alanine--glyoxylate transaminase</fullName>
        <ecNumber evidence="4">2.6.1.44</ecNumber>
    </recommendedName>
</protein>
<dbReference type="InterPro" id="IPR050103">
    <property type="entry name" value="Class-III_PLP-dep_AT"/>
</dbReference>
<comment type="catalytic activity">
    <reaction evidence="1">
        <text>glyoxylate + L-alanine = glycine + pyruvate</text>
        <dbReference type="Rhea" id="RHEA:24248"/>
        <dbReference type="ChEBI" id="CHEBI:15361"/>
        <dbReference type="ChEBI" id="CHEBI:36655"/>
        <dbReference type="ChEBI" id="CHEBI:57305"/>
        <dbReference type="ChEBI" id="CHEBI:57972"/>
        <dbReference type="EC" id="2.6.1.44"/>
    </reaction>
</comment>
<evidence type="ECO:0000259" key="9">
    <source>
        <dbReference type="Pfam" id="PF09331"/>
    </source>
</evidence>
<dbReference type="InterPro" id="IPR015421">
    <property type="entry name" value="PyrdxlP-dep_Trfase_major"/>
</dbReference>
<dbReference type="AlphaFoldDB" id="A0AAD4IMC1"/>
<proteinExistence type="inferred from homology"/>
<evidence type="ECO:0000256" key="5">
    <source>
        <dbReference type="ARBA" id="ARBA00022576"/>
    </source>
</evidence>
<dbReference type="Pfam" id="PF00202">
    <property type="entry name" value="Aminotran_3"/>
    <property type="match status" value="2"/>
</dbReference>
<dbReference type="EC" id="2.6.1.44" evidence="4"/>
<evidence type="ECO:0000256" key="7">
    <source>
        <dbReference type="ARBA" id="ARBA00022898"/>
    </source>
</evidence>
<evidence type="ECO:0000313" key="11">
    <source>
        <dbReference type="Proteomes" id="UP001190926"/>
    </source>
</evidence>
<keyword evidence="6" id="KW-0808">Transferase</keyword>
<dbReference type="InterPro" id="IPR015422">
    <property type="entry name" value="PyrdxlP-dep_Trfase_small"/>
</dbReference>
<dbReference type="PANTHER" id="PTHR11986">
    <property type="entry name" value="AMINOTRANSFERASE CLASS III"/>
    <property type="match status" value="1"/>
</dbReference>
<keyword evidence="8" id="KW-0601">Photorespiration</keyword>
<dbReference type="InterPro" id="IPR015410">
    <property type="entry name" value="DUF1985"/>
</dbReference>
<evidence type="ECO:0000256" key="1">
    <source>
        <dbReference type="ARBA" id="ARBA00001781"/>
    </source>
</evidence>
<evidence type="ECO:0000256" key="2">
    <source>
        <dbReference type="ARBA" id="ARBA00001933"/>
    </source>
</evidence>
<dbReference type="PANTHER" id="PTHR11986:SF79">
    <property type="entry name" value="ACETYLORNITHINE AMINOTRANSFERASE, MITOCHONDRIAL"/>
    <property type="match status" value="1"/>
</dbReference>
<dbReference type="Pfam" id="PF09331">
    <property type="entry name" value="DUF1985"/>
    <property type="match status" value="1"/>
</dbReference>
<dbReference type="GO" id="GO:0009853">
    <property type="term" value="P:photorespiration"/>
    <property type="evidence" value="ECO:0007669"/>
    <property type="project" value="UniProtKB-KW"/>
</dbReference>
<dbReference type="InterPro" id="IPR049704">
    <property type="entry name" value="Aminotrans_3_PPA_site"/>
</dbReference>
<feature type="domain" description="DUF1985" evidence="9">
    <location>
        <begin position="76"/>
        <end position="199"/>
    </location>
</feature>
<dbReference type="GO" id="GO:0030170">
    <property type="term" value="F:pyridoxal phosphate binding"/>
    <property type="evidence" value="ECO:0007669"/>
    <property type="project" value="InterPro"/>
</dbReference>
<dbReference type="SUPFAM" id="SSF53383">
    <property type="entry name" value="PLP-dependent transferases"/>
    <property type="match status" value="1"/>
</dbReference>
<dbReference type="GO" id="GO:0042802">
    <property type="term" value="F:identical protein binding"/>
    <property type="evidence" value="ECO:0007669"/>
    <property type="project" value="TreeGrafter"/>
</dbReference>
<keyword evidence="5" id="KW-0032">Aminotransferase</keyword>
<keyword evidence="7" id="KW-0663">Pyridoxal phosphate</keyword>
<evidence type="ECO:0000256" key="4">
    <source>
        <dbReference type="ARBA" id="ARBA00013049"/>
    </source>
</evidence>
<evidence type="ECO:0000313" key="10">
    <source>
        <dbReference type="EMBL" id="KAH6755215.1"/>
    </source>
</evidence>
<dbReference type="EMBL" id="SDAM02029626">
    <property type="protein sequence ID" value="KAH6755215.1"/>
    <property type="molecule type" value="Genomic_DNA"/>
</dbReference>
<gene>
    <name evidence="10" type="ORF">C2S53_017473</name>
</gene>
<dbReference type="Gene3D" id="3.40.640.10">
    <property type="entry name" value="Type I PLP-dependent aspartate aminotransferase-like (Major domain)"/>
    <property type="match status" value="1"/>
</dbReference>
<organism evidence="10 11">
    <name type="scientific">Perilla frutescens var. hirtella</name>
    <name type="common">Perilla citriodora</name>
    <name type="synonym">Perilla setoyensis</name>
    <dbReference type="NCBI Taxonomy" id="608512"/>
    <lineage>
        <taxon>Eukaryota</taxon>
        <taxon>Viridiplantae</taxon>
        <taxon>Streptophyta</taxon>
        <taxon>Embryophyta</taxon>
        <taxon>Tracheophyta</taxon>
        <taxon>Spermatophyta</taxon>
        <taxon>Magnoliopsida</taxon>
        <taxon>eudicotyledons</taxon>
        <taxon>Gunneridae</taxon>
        <taxon>Pentapetalae</taxon>
        <taxon>asterids</taxon>
        <taxon>lamiids</taxon>
        <taxon>Lamiales</taxon>
        <taxon>Lamiaceae</taxon>
        <taxon>Nepetoideae</taxon>
        <taxon>Elsholtzieae</taxon>
        <taxon>Perilla</taxon>
    </lineage>
</organism>
<sequence length="744" mass="82451">MARKNRRSSGRGALVSGRGHLSWLDNIRQYLGKGNLHRLERSCFGHFIGVPDIQFQGQLYTVLIRKLEKSSLQRLRLTFGINDREAEFGPVEFCLVTGLKFKDWTEPPAHSEFHRVFFNGRDDLVFIDIHEAFVQECKSSGGESEDALKLAFLYILYGILLIRGRKHKKIDLKYFHLVDDLVKFNDFPWGQVAYEFLMRATHRAREFLDNLLAEEKNLAFDAHGFTIALQIWAYEVMPDIGRACADFVPGAENRIPRMLRWAASKSFRFDKMNSFFLPSRAGDCPVRMEPSEREEEFLQIAGVHNITAGPVVVTFDGEKNPKQRRLGSKRSDRELSVVYVPANSDRNPPLQERRSSEIIAGEKRFMVGTCARAPVVLASGRRCKLYDVEGREYLDLTAGIAANALGHGDSDWLRAVACQAELLAHVSNVYYSVPQVELAKRLVASSFADRVFFCDSGTDANEAAMEFSRKFQGYSHPDKREAPVEFIAFSKSFHGRTPFEPVTLVEYGNARAAVELIQIRKIAAVFVEPVQGEGGVHSSTKEFLQSLRTACDKSGCLLVFDEVQCGLGRTGHLWAHEAHGVYPDMMTLGKPLAGGLPIGAVLVTERVAAAINYGDHGSTSAGSPLVCSAGIAVLDKVSNPSFLASVAEKGQYFKDLLTSELGRSSHVREIRGFGLIIGIELDVSASPLVEACQQSGLLVLTGGEGNVVRIAPPLIISKEEMDEASEILKKCFPVLNIALSITCP</sequence>
<keyword evidence="11" id="KW-1185">Reference proteome</keyword>
<dbReference type="InterPro" id="IPR005814">
    <property type="entry name" value="Aminotrans_3"/>
</dbReference>
<evidence type="ECO:0000256" key="8">
    <source>
        <dbReference type="ARBA" id="ARBA00023238"/>
    </source>
</evidence>
<evidence type="ECO:0000256" key="3">
    <source>
        <dbReference type="ARBA" id="ARBA00008954"/>
    </source>
</evidence>
<dbReference type="GO" id="GO:0008453">
    <property type="term" value="F:alanine-glyoxylate transaminase activity"/>
    <property type="evidence" value="ECO:0007669"/>
    <property type="project" value="UniProtKB-EC"/>
</dbReference>
<dbReference type="CDD" id="cd00610">
    <property type="entry name" value="OAT_like"/>
    <property type="match status" value="1"/>
</dbReference>
<dbReference type="Gene3D" id="3.90.1150.10">
    <property type="entry name" value="Aspartate Aminotransferase, domain 1"/>
    <property type="match status" value="1"/>
</dbReference>
<accession>A0AAD4IMC1</accession>
<dbReference type="InterPro" id="IPR015424">
    <property type="entry name" value="PyrdxlP-dep_Trfase"/>
</dbReference>
<comment type="cofactor">
    <cofactor evidence="2">
        <name>pyridoxal 5'-phosphate</name>
        <dbReference type="ChEBI" id="CHEBI:597326"/>
    </cofactor>
</comment>
<dbReference type="GO" id="GO:0009570">
    <property type="term" value="C:chloroplast stroma"/>
    <property type="evidence" value="ECO:0007669"/>
    <property type="project" value="TreeGrafter"/>
</dbReference>
<dbReference type="FunFam" id="3.40.640.10:FF:000004">
    <property type="entry name" value="Acetylornithine aminotransferase"/>
    <property type="match status" value="1"/>
</dbReference>
<comment type="caution">
    <text evidence="10">The sequence shown here is derived from an EMBL/GenBank/DDBJ whole genome shotgun (WGS) entry which is preliminary data.</text>
</comment>
<dbReference type="PROSITE" id="PS00600">
    <property type="entry name" value="AA_TRANSFER_CLASS_3"/>
    <property type="match status" value="1"/>
</dbReference>
<comment type="similarity">
    <text evidence="3">Belongs to the class-III pyridoxal-phosphate-dependent aminotransferase family.</text>
</comment>